<evidence type="ECO:0000313" key="2">
    <source>
        <dbReference type="EMBL" id="KKS39210.1"/>
    </source>
</evidence>
<feature type="region of interest" description="Disordered" evidence="1">
    <location>
        <begin position="1"/>
        <end position="61"/>
    </location>
</feature>
<name>A0A0G0YRG1_UNCKA</name>
<dbReference type="PATRIC" id="fig|1619138.3.peg.171"/>
<proteinExistence type="predicted"/>
<gene>
    <name evidence="2" type="ORF">UV00_C0003G0042</name>
</gene>
<feature type="compositionally biased region" description="Basic and acidic residues" evidence="1">
    <location>
        <begin position="31"/>
        <end position="41"/>
    </location>
</feature>
<reference evidence="2 3" key="1">
    <citation type="journal article" date="2015" name="Nature">
        <title>rRNA introns, odd ribosomes, and small enigmatic genomes across a large radiation of phyla.</title>
        <authorList>
            <person name="Brown C.T."/>
            <person name="Hug L.A."/>
            <person name="Thomas B.C."/>
            <person name="Sharon I."/>
            <person name="Castelle C.J."/>
            <person name="Singh A."/>
            <person name="Wilkins M.J."/>
            <person name="Williams K.H."/>
            <person name="Banfield J.F."/>
        </authorList>
    </citation>
    <scope>NUCLEOTIDE SEQUENCE [LARGE SCALE GENOMIC DNA]</scope>
</reference>
<sequence length="103" mass="11667">MAERFNSDSTETFTATDGTEGWLGRAPTQEELAKDSRKQAEANESMRNQIAAREEKLGIAQPPTKELIDSLQSEFDVIEPETHEEKKPDTDEVIAELRELFKN</sequence>
<dbReference type="AlphaFoldDB" id="A0A0G0YRG1"/>
<dbReference type="EMBL" id="LCCU01000003">
    <property type="protein sequence ID" value="KKS39210.1"/>
    <property type="molecule type" value="Genomic_DNA"/>
</dbReference>
<evidence type="ECO:0000313" key="3">
    <source>
        <dbReference type="Proteomes" id="UP000033847"/>
    </source>
</evidence>
<feature type="compositionally biased region" description="Polar residues" evidence="1">
    <location>
        <begin position="7"/>
        <end position="17"/>
    </location>
</feature>
<organism evidence="2 3">
    <name type="scientific">candidate division WWE3 bacterium GW2011_GWF1_42_14</name>
    <dbReference type="NCBI Taxonomy" id="1619138"/>
    <lineage>
        <taxon>Bacteria</taxon>
        <taxon>Katanobacteria</taxon>
    </lineage>
</organism>
<evidence type="ECO:0000256" key="1">
    <source>
        <dbReference type="SAM" id="MobiDB-lite"/>
    </source>
</evidence>
<comment type="caution">
    <text evidence="2">The sequence shown here is derived from an EMBL/GenBank/DDBJ whole genome shotgun (WGS) entry which is preliminary data.</text>
</comment>
<protein>
    <submittedName>
        <fullName evidence="2">Uncharacterized protein</fullName>
    </submittedName>
</protein>
<accession>A0A0G0YRG1</accession>
<dbReference type="Proteomes" id="UP000033847">
    <property type="component" value="Unassembled WGS sequence"/>
</dbReference>